<dbReference type="AlphaFoldDB" id="A0AAD9J5N5"/>
<evidence type="ECO:0000256" key="1">
    <source>
        <dbReference type="ARBA" id="ARBA00004370"/>
    </source>
</evidence>
<organism evidence="4 5">
    <name type="scientific">Paralvinella palmiformis</name>
    <dbReference type="NCBI Taxonomy" id="53620"/>
    <lineage>
        <taxon>Eukaryota</taxon>
        <taxon>Metazoa</taxon>
        <taxon>Spiralia</taxon>
        <taxon>Lophotrochozoa</taxon>
        <taxon>Annelida</taxon>
        <taxon>Polychaeta</taxon>
        <taxon>Sedentaria</taxon>
        <taxon>Canalipalpata</taxon>
        <taxon>Terebellida</taxon>
        <taxon>Terebelliformia</taxon>
        <taxon>Alvinellidae</taxon>
        <taxon>Paralvinella</taxon>
    </lineage>
</organism>
<dbReference type="Proteomes" id="UP001208570">
    <property type="component" value="Unassembled WGS sequence"/>
</dbReference>
<proteinExistence type="predicted"/>
<name>A0AAD9J5N5_9ANNE</name>
<dbReference type="EMBL" id="JAODUP010000581">
    <property type="protein sequence ID" value="KAK2146879.1"/>
    <property type="molecule type" value="Genomic_DNA"/>
</dbReference>
<keyword evidence="2" id="KW-0472">Membrane</keyword>
<dbReference type="GO" id="GO:0016020">
    <property type="term" value="C:membrane"/>
    <property type="evidence" value="ECO:0007669"/>
    <property type="project" value="UniProtKB-SubCell"/>
</dbReference>
<protein>
    <recommendedName>
        <fullName evidence="3">Neurotransmitter-gated ion-channel ligand-binding domain-containing protein</fullName>
    </recommendedName>
</protein>
<sequence>MYASKTFPNLRQNVTQTQVIKQHHSINLLIGPDIPVALAALEIRCRGWCSNEKEVIKSIVSRVRAKEVKSLELDKDRLPVERVLGMHWDTETDTFGIKIGQKDRLLHRKGLELPVRVTITSEGKCIWEPGGRFISKCPVDVTYYPFDKQTCELIFANWVFSDIRFVQIQIYAPNGEWNVIGQKIYRIEFLFKCCPDFYPEVHFVILLPAWPYWPLITARVTNGRRFIRKIQVIVDAVEAYNRRSELEGKRLQLWDEWRMVSTTVDTLVFWLMLM</sequence>
<accession>A0AAD9J5N5</accession>
<dbReference type="Pfam" id="PF02931">
    <property type="entry name" value="Neur_chan_LBD"/>
    <property type="match status" value="1"/>
</dbReference>
<comment type="caution">
    <text evidence="4">The sequence shown here is derived from an EMBL/GenBank/DDBJ whole genome shotgun (WGS) entry which is preliminary data.</text>
</comment>
<evidence type="ECO:0000256" key="2">
    <source>
        <dbReference type="ARBA" id="ARBA00023136"/>
    </source>
</evidence>
<evidence type="ECO:0000313" key="5">
    <source>
        <dbReference type="Proteomes" id="UP001208570"/>
    </source>
</evidence>
<reference evidence="4" key="1">
    <citation type="journal article" date="2023" name="Mol. Biol. Evol.">
        <title>Third-Generation Sequencing Reveals the Adaptive Role of the Epigenome in Three Deep-Sea Polychaetes.</title>
        <authorList>
            <person name="Perez M."/>
            <person name="Aroh O."/>
            <person name="Sun Y."/>
            <person name="Lan Y."/>
            <person name="Juniper S.K."/>
            <person name="Young C.R."/>
            <person name="Angers B."/>
            <person name="Qian P.Y."/>
        </authorList>
    </citation>
    <scope>NUCLEOTIDE SEQUENCE</scope>
    <source>
        <strain evidence="4">P08H-3</strain>
    </source>
</reference>
<evidence type="ECO:0000259" key="3">
    <source>
        <dbReference type="Pfam" id="PF02931"/>
    </source>
</evidence>
<dbReference type="GO" id="GO:0005230">
    <property type="term" value="F:extracellular ligand-gated monoatomic ion channel activity"/>
    <property type="evidence" value="ECO:0007669"/>
    <property type="project" value="InterPro"/>
</dbReference>
<comment type="subcellular location">
    <subcellularLocation>
        <location evidence="1">Membrane</location>
    </subcellularLocation>
</comment>
<dbReference type="InterPro" id="IPR036734">
    <property type="entry name" value="Neur_chan_lig-bd_sf"/>
</dbReference>
<dbReference type="PANTHER" id="PTHR47331">
    <property type="entry name" value="PHD-TYPE DOMAIN-CONTAINING PROTEIN"/>
    <property type="match status" value="1"/>
</dbReference>
<dbReference type="SUPFAM" id="SSF63712">
    <property type="entry name" value="Nicotinic receptor ligand binding domain-like"/>
    <property type="match status" value="1"/>
</dbReference>
<feature type="domain" description="Neurotransmitter-gated ion-channel ligand-binding" evidence="3">
    <location>
        <begin position="115"/>
        <end position="206"/>
    </location>
</feature>
<dbReference type="InterPro" id="IPR018000">
    <property type="entry name" value="Neurotransmitter_ion_chnl_CS"/>
</dbReference>
<dbReference type="Gene3D" id="2.70.170.10">
    <property type="entry name" value="Neurotransmitter-gated ion-channel ligand-binding domain"/>
    <property type="match status" value="1"/>
</dbReference>
<evidence type="ECO:0000313" key="4">
    <source>
        <dbReference type="EMBL" id="KAK2146879.1"/>
    </source>
</evidence>
<keyword evidence="5" id="KW-1185">Reference proteome</keyword>
<dbReference type="PROSITE" id="PS00236">
    <property type="entry name" value="NEUROTR_ION_CHANNEL"/>
    <property type="match status" value="1"/>
</dbReference>
<dbReference type="InterPro" id="IPR006202">
    <property type="entry name" value="Neur_chan_lig-bd"/>
</dbReference>
<gene>
    <name evidence="4" type="ORF">LSH36_581g04042</name>
</gene>